<gene>
    <name evidence="2" type="ORF">B0T26DRAFT_670932</name>
</gene>
<dbReference type="PANTHER" id="PTHR47534:SF3">
    <property type="entry name" value="ALCOHOL DEHYDROGENASE-LIKE C-TERMINAL DOMAIN-CONTAINING PROTEIN"/>
    <property type="match status" value="1"/>
</dbReference>
<dbReference type="RefSeq" id="XP_060303548.1">
    <property type="nucleotide sequence ID" value="XM_060439247.1"/>
</dbReference>
<name>A0AA40BI58_9PEZI</name>
<dbReference type="EMBL" id="JAUIRO010000001">
    <property type="protein sequence ID" value="KAK0734671.1"/>
    <property type="molecule type" value="Genomic_DNA"/>
</dbReference>
<reference evidence="2" key="1">
    <citation type="submission" date="2023-06" db="EMBL/GenBank/DDBJ databases">
        <title>Genome-scale phylogeny and comparative genomics of the fungal order Sordariales.</title>
        <authorList>
            <consortium name="Lawrence Berkeley National Laboratory"/>
            <person name="Hensen N."/>
            <person name="Bonometti L."/>
            <person name="Westerberg I."/>
            <person name="Brannstrom I.O."/>
            <person name="Guillou S."/>
            <person name="Cros-Aarteil S."/>
            <person name="Calhoun S."/>
            <person name="Haridas S."/>
            <person name="Kuo A."/>
            <person name="Mondo S."/>
            <person name="Pangilinan J."/>
            <person name="Riley R."/>
            <person name="LaButti K."/>
            <person name="Andreopoulos B."/>
            <person name="Lipzen A."/>
            <person name="Chen C."/>
            <person name="Yanf M."/>
            <person name="Daum C."/>
            <person name="Ng V."/>
            <person name="Clum A."/>
            <person name="Steindorff A."/>
            <person name="Ohm R."/>
            <person name="Martin F."/>
            <person name="Silar P."/>
            <person name="Natvig D."/>
            <person name="Lalanne C."/>
            <person name="Gautier V."/>
            <person name="Ament-velasquez S.L."/>
            <person name="Kruys A."/>
            <person name="Hutchinson M.I."/>
            <person name="Powell A.J."/>
            <person name="Barry K."/>
            <person name="Miller A.N."/>
            <person name="Grigoriev I.V."/>
            <person name="Debuchy R."/>
            <person name="Gladieux P."/>
            <person name="Thoren M.H."/>
            <person name="Johannesson H."/>
        </authorList>
    </citation>
    <scope>NUCLEOTIDE SEQUENCE</scope>
    <source>
        <strain evidence="2">SMH2392-1A</strain>
    </source>
</reference>
<dbReference type="InterPro" id="IPR052228">
    <property type="entry name" value="Sec_Metab_Biosynth_Oxidored"/>
</dbReference>
<dbReference type="SUPFAM" id="SSF51735">
    <property type="entry name" value="NAD(P)-binding Rossmann-fold domains"/>
    <property type="match status" value="1"/>
</dbReference>
<proteinExistence type="predicted"/>
<comment type="caution">
    <text evidence="2">The sequence shown here is derived from an EMBL/GenBank/DDBJ whole genome shotgun (WGS) entry which is preliminary data.</text>
</comment>
<evidence type="ECO:0008006" key="4">
    <source>
        <dbReference type="Google" id="ProtNLM"/>
    </source>
</evidence>
<dbReference type="GeneID" id="85322517"/>
<dbReference type="Proteomes" id="UP001172101">
    <property type="component" value="Unassembled WGS sequence"/>
</dbReference>
<keyword evidence="1" id="KW-0560">Oxidoreductase</keyword>
<organism evidence="2 3">
    <name type="scientific">Lasiosphaeria miniovina</name>
    <dbReference type="NCBI Taxonomy" id="1954250"/>
    <lineage>
        <taxon>Eukaryota</taxon>
        <taxon>Fungi</taxon>
        <taxon>Dikarya</taxon>
        <taxon>Ascomycota</taxon>
        <taxon>Pezizomycotina</taxon>
        <taxon>Sordariomycetes</taxon>
        <taxon>Sordariomycetidae</taxon>
        <taxon>Sordariales</taxon>
        <taxon>Lasiosphaeriaceae</taxon>
        <taxon>Lasiosphaeria</taxon>
    </lineage>
</organism>
<dbReference type="Pfam" id="PF00106">
    <property type="entry name" value="adh_short"/>
    <property type="match status" value="1"/>
</dbReference>
<dbReference type="AlphaFoldDB" id="A0AA40BI58"/>
<evidence type="ECO:0000256" key="1">
    <source>
        <dbReference type="ARBA" id="ARBA00023002"/>
    </source>
</evidence>
<dbReference type="GO" id="GO:0016491">
    <property type="term" value="F:oxidoreductase activity"/>
    <property type="evidence" value="ECO:0007669"/>
    <property type="project" value="UniProtKB-KW"/>
</dbReference>
<evidence type="ECO:0000313" key="3">
    <source>
        <dbReference type="Proteomes" id="UP001172101"/>
    </source>
</evidence>
<protein>
    <recommendedName>
        <fullName evidence="4">NAD(P)-binding protein</fullName>
    </recommendedName>
</protein>
<dbReference type="Gene3D" id="3.40.50.720">
    <property type="entry name" value="NAD(P)-binding Rossmann-like Domain"/>
    <property type="match status" value="1"/>
</dbReference>
<keyword evidence="3" id="KW-1185">Reference proteome</keyword>
<evidence type="ECO:0000313" key="2">
    <source>
        <dbReference type="EMBL" id="KAK0734671.1"/>
    </source>
</evidence>
<dbReference type="InterPro" id="IPR002347">
    <property type="entry name" value="SDR_fam"/>
</dbReference>
<dbReference type="PANTHER" id="PTHR47534">
    <property type="entry name" value="YALI0E05731P"/>
    <property type="match status" value="1"/>
</dbReference>
<sequence>MVALTEVKASNALINDATAPRVAVFVSGTAGIGKLTLKALVETGASTRIYLVGRKSAEERTRAFIDELHAINARAEVIWTEAEVSLLAETKRVCGLIKSKEPRVDLLFLTTGYAPFGKRTETAEGVEVAQSLEYYTRVLFIQHLLPVLRQAEAPRVISVLAGGMESTWVDLDDIDLKRPGNFWGGKAQLQYGTMNSVGLDKLAQLNSDVTFIHSSPGWVSTGNVLRGRDAGSITDWLMWLVLEPLVRLFSMTDDASAQRNLFQCTSASFGGRGVPWTGKPGVNTRGNKAAGVFLAKYTCDSVENAKTMAALREKAQQKIWDHTQEMLRPYL</sequence>
<dbReference type="InterPro" id="IPR036291">
    <property type="entry name" value="NAD(P)-bd_dom_sf"/>
</dbReference>
<accession>A0AA40BI58</accession>